<keyword evidence="3" id="KW-1185">Reference proteome</keyword>
<feature type="compositionally biased region" description="Acidic residues" evidence="1">
    <location>
        <begin position="11"/>
        <end position="32"/>
    </location>
</feature>
<protein>
    <recommendedName>
        <fullName evidence="4">Acyl-CoA carboxylase subunit epsilon</fullName>
    </recommendedName>
</protein>
<evidence type="ECO:0000313" key="2">
    <source>
        <dbReference type="EMBL" id="GAA1099552.1"/>
    </source>
</evidence>
<feature type="region of interest" description="Disordered" evidence="1">
    <location>
        <begin position="75"/>
        <end position="118"/>
    </location>
</feature>
<name>A0ABN1TS01_9ACTN</name>
<comment type="caution">
    <text evidence="2">The sequence shown here is derived from an EMBL/GenBank/DDBJ whole genome shotgun (WGS) entry which is preliminary data.</text>
</comment>
<dbReference type="EMBL" id="BAAALD010000050">
    <property type="protein sequence ID" value="GAA1099552.1"/>
    <property type="molecule type" value="Genomic_DNA"/>
</dbReference>
<evidence type="ECO:0000256" key="1">
    <source>
        <dbReference type="SAM" id="MobiDB-lite"/>
    </source>
</evidence>
<sequence>MFAASPVTVLVEDDEEPDELPDDPEEPDELPDEVSVALPAPPELITGATPAPSCGFNESSSTIPAAVAALLTTARRMGSSWGTGDQRAKDSRWMRFGRTPAARSERTASSAIPSGPHR</sequence>
<evidence type="ECO:0008006" key="4">
    <source>
        <dbReference type="Google" id="ProtNLM"/>
    </source>
</evidence>
<feature type="region of interest" description="Disordered" evidence="1">
    <location>
        <begin position="1"/>
        <end position="59"/>
    </location>
</feature>
<reference evidence="2 3" key="1">
    <citation type="journal article" date="2019" name="Int. J. Syst. Evol. Microbiol.">
        <title>The Global Catalogue of Microorganisms (GCM) 10K type strain sequencing project: providing services to taxonomists for standard genome sequencing and annotation.</title>
        <authorList>
            <consortium name="The Broad Institute Genomics Platform"/>
            <consortium name="The Broad Institute Genome Sequencing Center for Infectious Disease"/>
            <person name="Wu L."/>
            <person name="Ma J."/>
        </authorList>
    </citation>
    <scope>NUCLEOTIDE SEQUENCE [LARGE SCALE GENOMIC DNA]</scope>
    <source>
        <strain evidence="2 3">JCM 13002</strain>
    </source>
</reference>
<accession>A0ABN1TS01</accession>
<proteinExistence type="predicted"/>
<dbReference type="Proteomes" id="UP001499987">
    <property type="component" value="Unassembled WGS sequence"/>
</dbReference>
<organism evidence="2 3">
    <name type="scientific">Kitasatospora arboriphila</name>
    <dbReference type="NCBI Taxonomy" id="258052"/>
    <lineage>
        <taxon>Bacteria</taxon>
        <taxon>Bacillati</taxon>
        <taxon>Actinomycetota</taxon>
        <taxon>Actinomycetes</taxon>
        <taxon>Kitasatosporales</taxon>
        <taxon>Streptomycetaceae</taxon>
        <taxon>Kitasatospora</taxon>
    </lineage>
</organism>
<gene>
    <name evidence="2" type="ORF">GCM10009663_47870</name>
</gene>
<evidence type="ECO:0000313" key="3">
    <source>
        <dbReference type="Proteomes" id="UP001499987"/>
    </source>
</evidence>